<reference evidence="2" key="2">
    <citation type="submission" date="2023-03" db="EMBL/GenBank/DDBJ databases">
        <authorList>
            <person name="Inwood S.N."/>
            <person name="Skelly J.G."/>
            <person name="Guhlin J."/>
            <person name="Harrop T.W.R."/>
            <person name="Goldson S.G."/>
            <person name="Dearden P.K."/>
        </authorList>
    </citation>
    <scope>NUCLEOTIDE SEQUENCE</scope>
    <source>
        <strain evidence="2">Irish</strain>
        <tissue evidence="2">Whole body</tissue>
    </source>
</reference>
<sequence>MKYEESATVAGFRRRHHLVEEVPGLSIRRLTLEDPRIVRERDRTGSRSPSPVRHICHPRSGQARPGRGSSRFWLERMSKERPAYLTITSLELPDSPIPLIDSQASARLRPNETNSSHVNSQRDETLNEFMDVTKVNEKERKKINHSSKINKIKINNCTTKQSTNNKECKITQSIINCKRNNEPMSRNAIQNANDGAIKDCICSEITENLRINIREKTEVNQSSRSPSPEVTHTIRIAMKYLGQVIRDDDSVVVTTSTIPSTISDNNNFNSPEVISANSIDNEKSITNNKNDEFGCCKGVNVALDFTLNCNNLQVTNGYVANLEYGSGCYVCDYCKDYKKYN</sequence>
<evidence type="ECO:0000313" key="2">
    <source>
        <dbReference type="EMBL" id="KAK0176061.1"/>
    </source>
</evidence>
<protein>
    <submittedName>
        <fullName evidence="2">Uncharacterized protein</fullName>
    </submittedName>
</protein>
<evidence type="ECO:0000256" key="1">
    <source>
        <dbReference type="SAM" id="MobiDB-lite"/>
    </source>
</evidence>
<dbReference type="Proteomes" id="UP001168990">
    <property type="component" value="Unassembled WGS sequence"/>
</dbReference>
<accession>A0AA39FUX0</accession>
<comment type="caution">
    <text evidence="2">The sequence shown here is derived from an EMBL/GenBank/DDBJ whole genome shotgun (WGS) entry which is preliminary data.</text>
</comment>
<feature type="region of interest" description="Disordered" evidence="1">
    <location>
        <begin position="38"/>
        <end position="70"/>
    </location>
</feature>
<organism evidence="2 3">
    <name type="scientific">Microctonus aethiopoides</name>
    <dbReference type="NCBI Taxonomy" id="144406"/>
    <lineage>
        <taxon>Eukaryota</taxon>
        <taxon>Metazoa</taxon>
        <taxon>Ecdysozoa</taxon>
        <taxon>Arthropoda</taxon>
        <taxon>Hexapoda</taxon>
        <taxon>Insecta</taxon>
        <taxon>Pterygota</taxon>
        <taxon>Neoptera</taxon>
        <taxon>Endopterygota</taxon>
        <taxon>Hymenoptera</taxon>
        <taxon>Apocrita</taxon>
        <taxon>Ichneumonoidea</taxon>
        <taxon>Braconidae</taxon>
        <taxon>Euphorinae</taxon>
        <taxon>Microctonus</taxon>
    </lineage>
</organism>
<keyword evidence="3" id="KW-1185">Reference proteome</keyword>
<reference evidence="2" key="1">
    <citation type="journal article" date="2023" name="bioRxiv">
        <title>Scaffold-level genome assemblies of two parasitoid biocontrol wasps reveal the parthenogenesis mechanism and an associated novel virus.</title>
        <authorList>
            <person name="Inwood S."/>
            <person name="Skelly J."/>
            <person name="Guhlin J."/>
            <person name="Harrop T."/>
            <person name="Goldson S."/>
            <person name="Dearden P."/>
        </authorList>
    </citation>
    <scope>NUCLEOTIDE SEQUENCE</scope>
    <source>
        <strain evidence="2">Irish</strain>
        <tissue evidence="2">Whole body</tissue>
    </source>
</reference>
<evidence type="ECO:0000313" key="3">
    <source>
        <dbReference type="Proteomes" id="UP001168990"/>
    </source>
</evidence>
<name>A0AA39FUX0_9HYME</name>
<dbReference type="AlphaFoldDB" id="A0AA39FUX0"/>
<proteinExistence type="predicted"/>
<gene>
    <name evidence="2" type="ORF">PV328_000234</name>
</gene>
<dbReference type="EMBL" id="JAQQBS010000001">
    <property type="protein sequence ID" value="KAK0176061.1"/>
    <property type="molecule type" value="Genomic_DNA"/>
</dbReference>